<dbReference type="InterPro" id="IPR006357">
    <property type="entry name" value="HAD-SF_hydro_IIA"/>
</dbReference>
<evidence type="ECO:0000313" key="2">
    <source>
        <dbReference type="Proteomes" id="UP000536835"/>
    </source>
</evidence>
<dbReference type="NCBIfam" id="TIGR01459">
    <property type="entry name" value="HAD-SF-IIA-hyp4"/>
    <property type="match status" value="1"/>
</dbReference>
<comment type="caution">
    <text evidence="1">The sequence shown here is derived from an EMBL/GenBank/DDBJ whole genome shotgun (WGS) entry which is preliminary data.</text>
</comment>
<reference evidence="1 2" key="1">
    <citation type="submission" date="2020-05" db="EMBL/GenBank/DDBJ databases">
        <title>Parvularcula mediterraneae sp. nov., isolated from polypropylene straw from shallow seawater of the seashore of Laganas in Zakynthos island, Greece.</title>
        <authorList>
            <person name="Szabo I."/>
            <person name="Al-Omari J."/>
            <person name="Rado J."/>
            <person name="Szerdahelyi G.S."/>
        </authorList>
    </citation>
    <scope>NUCLEOTIDE SEQUENCE [LARGE SCALE GENOMIC DNA]</scope>
    <source>
        <strain evidence="1 2">ZS-1/3</strain>
    </source>
</reference>
<dbReference type="Pfam" id="PF13344">
    <property type="entry name" value="Hydrolase_6"/>
    <property type="match status" value="1"/>
</dbReference>
<gene>
    <name evidence="1" type="ORF">HK107_10400</name>
</gene>
<dbReference type="RefSeq" id="WP_173199476.1">
    <property type="nucleotide sequence ID" value="NZ_JABFCX010000003.1"/>
</dbReference>
<protein>
    <submittedName>
        <fullName evidence="1">TIGR01459 family HAD-type hydrolase</fullName>
    </submittedName>
</protein>
<dbReference type="Gene3D" id="3.40.50.1000">
    <property type="entry name" value="HAD superfamily/HAD-like"/>
    <property type="match status" value="2"/>
</dbReference>
<dbReference type="SUPFAM" id="SSF56784">
    <property type="entry name" value="HAD-like"/>
    <property type="match status" value="1"/>
</dbReference>
<dbReference type="InterPro" id="IPR023214">
    <property type="entry name" value="HAD_sf"/>
</dbReference>
<dbReference type="InterPro" id="IPR036412">
    <property type="entry name" value="HAD-like_sf"/>
</dbReference>
<dbReference type="Pfam" id="PF13242">
    <property type="entry name" value="Hydrolase_like"/>
    <property type="match status" value="1"/>
</dbReference>
<dbReference type="Proteomes" id="UP000536835">
    <property type="component" value="Unassembled WGS sequence"/>
</dbReference>
<evidence type="ECO:0000313" key="1">
    <source>
        <dbReference type="EMBL" id="NNU16732.1"/>
    </source>
</evidence>
<keyword evidence="2" id="KW-1185">Reference proteome</keyword>
<dbReference type="EMBL" id="JABFCX010000003">
    <property type="protein sequence ID" value="NNU16732.1"/>
    <property type="molecule type" value="Genomic_DNA"/>
</dbReference>
<dbReference type="GO" id="GO:0005737">
    <property type="term" value="C:cytoplasm"/>
    <property type="evidence" value="ECO:0007669"/>
    <property type="project" value="TreeGrafter"/>
</dbReference>
<keyword evidence="1" id="KW-0378">Hydrolase</keyword>
<dbReference type="CDD" id="cd07525">
    <property type="entry name" value="HAD_like"/>
    <property type="match status" value="1"/>
</dbReference>
<organism evidence="1 2">
    <name type="scientific">Parvularcula mediterranea</name>
    <dbReference type="NCBI Taxonomy" id="2732508"/>
    <lineage>
        <taxon>Bacteria</taxon>
        <taxon>Pseudomonadati</taxon>
        <taxon>Pseudomonadota</taxon>
        <taxon>Alphaproteobacteria</taxon>
        <taxon>Parvularculales</taxon>
        <taxon>Parvularculaceae</taxon>
        <taxon>Parvularcula</taxon>
    </lineage>
</organism>
<dbReference type="PANTHER" id="PTHR19288:SF90">
    <property type="entry name" value="OS08G0542600 PROTEIN"/>
    <property type="match status" value="1"/>
</dbReference>
<proteinExistence type="predicted"/>
<dbReference type="AlphaFoldDB" id="A0A7Y3W5V1"/>
<dbReference type="PANTHER" id="PTHR19288">
    <property type="entry name" value="4-NITROPHENYLPHOSPHATASE-RELATED"/>
    <property type="match status" value="1"/>
</dbReference>
<dbReference type="GO" id="GO:0016791">
    <property type="term" value="F:phosphatase activity"/>
    <property type="evidence" value="ECO:0007669"/>
    <property type="project" value="TreeGrafter"/>
</dbReference>
<dbReference type="InterPro" id="IPR006356">
    <property type="entry name" value="HAD-SF_hydro_IIA_hyp3"/>
</dbReference>
<sequence length="286" mass="31038">MTEPRILQGLREIAGDYDAILCDAWGVIHNGRELFPGVAEALTSFRRERGPVLVLTNAPRPSDVIPAQLDRLGLPRDAYDGVVTSGDATMHAAHSLGDKVFYRIGPAKDDGLFDAMNLKLGSFEEAEAIFCSGLEDDLTETPEDYRELLEKAAKRDLPMVVANPDIVVRFGDRMMFCAGALGELYEQMGGTQILGGKPHAPIYDLARDRLAKIAGDVPERILVIGDGLGTDILGANNQDLPVVFIAEGIFSEEVRGEDGKLSAAKLSQELKSQDVYAAYGMDTLAW</sequence>
<accession>A0A7Y3W5V1</accession>
<name>A0A7Y3W5V1_9PROT</name>